<evidence type="ECO:0000313" key="2">
    <source>
        <dbReference type="Proteomes" id="UP000223968"/>
    </source>
</evidence>
<organism evidence="1 2">
    <name type="scientific">Helicocarpus griseus UAMH5409</name>
    <dbReference type="NCBI Taxonomy" id="1447875"/>
    <lineage>
        <taxon>Eukaryota</taxon>
        <taxon>Fungi</taxon>
        <taxon>Dikarya</taxon>
        <taxon>Ascomycota</taxon>
        <taxon>Pezizomycotina</taxon>
        <taxon>Eurotiomycetes</taxon>
        <taxon>Eurotiomycetidae</taxon>
        <taxon>Onygenales</taxon>
        <taxon>Ajellomycetaceae</taxon>
        <taxon>Helicocarpus</taxon>
    </lineage>
</organism>
<reference evidence="1 2" key="1">
    <citation type="submission" date="2017-10" db="EMBL/GenBank/DDBJ databases">
        <title>Comparative genomics in systemic dimorphic fungi from Ajellomycetaceae.</title>
        <authorList>
            <person name="Munoz J.F."/>
            <person name="Mcewen J.G."/>
            <person name="Clay O.K."/>
            <person name="Cuomo C.A."/>
        </authorList>
    </citation>
    <scope>NUCLEOTIDE SEQUENCE [LARGE SCALE GENOMIC DNA]</scope>
    <source>
        <strain evidence="1 2">UAMH5409</strain>
    </source>
</reference>
<sequence>MFIALPIKKHLAVFIPNTPNRTGVTNTNEQSNYQFVKQGWGSRPNFQYSFGLKMDPDGIEEGNAIIEAFRQQDAQEGRK</sequence>
<protein>
    <submittedName>
        <fullName evidence="1">Uncharacterized protein</fullName>
    </submittedName>
</protein>
<name>A0A2B7XQ64_9EURO</name>
<accession>A0A2B7XQ64</accession>
<dbReference type="OrthoDB" id="4540717at2759"/>
<gene>
    <name evidence="1" type="ORF">AJ79_05265</name>
</gene>
<keyword evidence="2" id="KW-1185">Reference proteome</keyword>
<comment type="caution">
    <text evidence="1">The sequence shown here is derived from an EMBL/GenBank/DDBJ whole genome shotgun (WGS) entry which is preliminary data.</text>
</comment>
<dbReference type="STRING" id="1447875.A0A2B7XQ64"/>
<proteinExistence type="predicted"/>
<dbReference type="Proteomes" id="UP000223968">
    <property type="component" value="Unassembled WGS sequence"/>
</dbReference>
<dbReference type="AlphaFoldDB" id="A0A2B7XQ64"/>
<evidence type="ECO:0000313" key="1">
    <source>
        <dbReference type="EMBL" id="PGH10792.1"/>
    </source>
</evidence>
<dbReference type="EMBL" id="PDNB01000082">
    <property type="protein sequence ID" value="PGH10792.1"/>
    <property type="molecule type" value="Genomic_DNA"/>
</dbReference>